<dbReference type="CDD" id="cd15457">
    <property type="entry name" value="NADAR"/>
    <property type="match status" value="1"/>
</dbReference>
<comment type="catalytic activity">
    <reaction evidence="2">
        <text>2,5-diamino-6-hydroxy-4-(5-phosphoribosylamino)-pyrimidine + H2O = 2,5,6-triamino-4-hydroxypyrimidine + D-ribose 5-phosphate</text>
        <dbReference type="Rhea" id="RHEA:23436"/>
        <dbReference type="ChEBI" id="CHEBI:15377"/>
        <dbReference type="ChEBI" id="CHEBI:58614"/>
        <dbReference type="ChEBI" id="CHEBI:78346"/>
        <dbReference type="ChEBI" id="CHEBI:137796"/>
    </reaction>
</comment>
<feature type="domain" description="NADAR" evidence="4">
    <location>
        <begin position="155"/>
        <end position="311"/>
    </location>
</feature>
<dbReference type="Proteomes" id="UP000005391">
    <property type="component" value="Unassembled WGS sequence"/>
</dbReference>
<dbReference type="EMBL" id="AEOH01000019">
    <property type="protein sequence ID" value="EFS97990.1"/>
    <property type="molecule type" value="Genomic_DNA"/>
</dbReference>
<evidence type="ECO:0000259" key="4">
    <source>
        <dbReference type="Pfam" id="PF08719"/>
    </source>
</evidence>
<name>E4MQK6_CAPOC</name>
<dbReference type="AlphaFoldDB" id="E4MQK6"/>
<accession>E4MQK6</accession>
<evidence type="ECO:0000256" key="3">
    <source>
        <dbReference type="SAM" id="Phobius"/>
    </source>
</evidence>
<dbReference type="eggNOG" id="COG3236">
    <property type="taxonomic scope" value="Bacteria"/>
</dbReference>
<evidence type="ECO:0000256" key="2">
    <source>
        <dbReference type="ARBA" id="ARBA00000751"/>
    </source>
</evidence>
<dbReference type="InterPro" id="IPR012816">
    <property type="entry name" value="NADAR"/>
</dbReference>
<dbReference type="InterPro" id="IPR037238">
    <property type="entry name" value="YbiA-like_sf"/>
</dbReference>
<dbReference type="SUPFAM" id="SSF143990">
    <property type="entry name" value="YbiA-like"/>
    <property type="match status" value="1"/>
</dbReference>
<evidence type="ECO:0000313" key="6">
    <source>
        <dbReference type="Proteomes" id="UP000005391"/>
    </source>
</evidence>
<reference evidence="5 6" key="1">
    <citation type="submission" date="2010-10" db="EMBL/GenBank/DDBJ databases">
        <authorList>
            <person name="Muzny D."/>
            <person name="Qin X."/>
            <person name="Deng J."/>
            <person name="Jiang H."/>
            <person name="Liu Y."/>
            <person name="Qu J."/>
            <person name="Song X.-Z."/>
            <person name="Zhang L."/>
            <person name="Thornton R."/>
            <person name="Coyle M."/>
            <person name="Francisco L."/>
            <person name="Jackson L."/>
            <person name="Javaid M."/>
            <person name="Korchina V."/>
            <person name="Kovar C."/>
            <person name="Mata R."/>
            <person name="Mathew T."/>
            <person name="Ngo R."/>
            <person name="Nguyen L."/>
            <person name="Nguyen N."/>
            <person name="Okwuonu G."/>
            <person name="Ongeri F."/>
            <person name="Pham C."/>
            <person name="Simmons D."/>
            <person name="Wilczek-Boney K."/>
            <person name="Hale W."/>
            <person name="Jakkamsetti A."/>
            <person name="Pham P."/>
            <person name="Ruth R."/>
            <person name="San Lucas F."/>
            <person name="Warren J."/>
            <person name="Zhang J."/>
            <person name="Zhao Z."/>
            <person name="Zhou C."/>
            <person name="Zhu D."/>
            <person name="Lee S."/>
            <person name="Bess C."/>
            <person name="Blankenburg K."/>
            <person name="Forbes L."/>
            <person name="Fu Q."/>
            <person name="Gubbala S."/>
            <person name="Hirani K."/>
            <person name="Jayaseelan J.C."/>
            <person name="Lara F."/>
            <person name="Munidasa M."/>
            <person name="Palculict T."/>
            <person name="Patil S."/>
            <person name="Pu L.-L."/>
            <person name="Saada N."/>
            <person name="Tang L."/>
            <person name="Weissenberger G."/>
            <person name="Zhu Y."/>
            <person name="Hemphill L."/>
            <person name="Shang Y."/>
            <person name="Youmans B."/>
            <person name="Ayvaz T."/>
            <person name="Ross M."/>
            <person name="Santibanez J."/>
            <person name="Aqrawi P."/>
            <person name="Gross S."/>
            <person name="Joshi V."/>
            <person name="Fowler G."/>
            <person name="Nazareth L."/>
            <person name="Reid J."/>
            <person name="Worley K."/>
            <person name="Petrosino J."/>
            <person name="Highlander S."/>
            <person name="Gibbs R."/>
        </authorList>
    </citation>
    <scope>NUCLEOTIDE SEQUENCE [LARGE SCALE GENOMIC DNA]</scope>
    <source>
        <strain evidence="5 6">F0287</strain>
    </source>
</reference>
<comment type="caution">
    <text evidence="5">The sequence shown here is derived from an EMBL/GenBank/DDBJ whole genome shotgun (WGS) entry which is preliminary data.</text>
</comment>
<dbReference type="Gene3D" id="1.10.357.40">
    <property type="entry name" value="YbiA-like"/>
    <property type="match status" value="1"/>
</dbReference>
<gene>
    <name evidence="5" type="ORF">HMPREF1977_0666</name>
</gene>
<dbReference type="HOGENOM" id="CLU_968715_0_0_10"/>
<sequence>MIASRATTAHTTHTVVLTAHLLIIQLFTIFVPLLMINYSIMDYMTPQWIKYPELSEFTMGWRMGYGEEYRYQFWDWYDSLTNKQQQEYQKLFPYPVFWHYNNWKMINNDGKLSQDIVDNEEDYYFGSISFWQPKGMCKYSKETFLNSPKKLKFLFFWKPNADAIDESCFSQWQLSPFNVNANEYSCTEQYMMAEKARLFDDEEVEKEIMNTTDPKLIKALGRKVRNFDPAVWDKVKYSIVLNGNYYKFTQNQAMMDFLLSTGDKILVEASPLDTIWGIGLGKDNEKAFNIASWRGKNLLGFALMEVRDELRKLYKNAHLLL</sequence>
<evidence type="ECO:0000256" key="1">
    <source>
        <dbReference type="ARBA" id="ARBA00000022"/>
    </source>
</evidence>
<protein>
    <recommendedName>
        <fullName evidence="4">NADAR domain-containing protein</fullName>
    </recommendedName>
</protein>
<dbReference type="NCBIfam" id="TIGR02464">
    <property type="entry name" value="ribofla_fusion"/>
    <property type="match status" value="1"/>
</dbReference>
<feature type="transmembrane region" description="Helical" evidence="3">
    <location>
        <begin position="20"/>
        <end position="40"/>
    </location>
</feature>
<organism evidence="5 6">
    <name type="scientific">Capnocytophaga ochracea F0287</name>
    <dbReference type="NCBI Taxonomy" id="873517"/>
    <lineage>
        <taxon>Bacteria</taxon>
        <taxon>Pseudomonadati</taxon>
        <taxon>Bacteroidota</taxon>
        <taxon>Flavobacteriia</taxon>
        <taxon>Flavobacteriales</taxon>
        <taxon>Flavobacteriaceae</taxon>
        <taxon>Capnocytophaga</taxon>
    </lineage>
</organism>
<dbReference type="Pfam" id="PF08719">
    <property type="entry name" value="NADAR"/>
    <property type="match status" value="1"/>
</dbReference>
<keyword evidence="3" id="KW-0472">Membrane</keyword>
<keyword evidence="3" id="KW-0812">Transmembrane</keyword>
<proteinExistence type="predicted"/>
<comment type="catalytic activity">
    <reaction evidence="1">
        <text>5-amino-6-(5-phospho-D-ribosylamino)uracil + H2O = 5,6-diaminouracil + D-ribose 5-phosphate</text>
        <dbReference type="Rhea" id="RHEA:55020"/>
        <dbReference type="ChEBI" id="CHEBI:15377"/>
        <dbReference type="ChEBI" id="CHEBI:46252"/>
        <dbReference type="ChEBI" id="CHEBI:58453"/>
        <dbReference type="ChEBI" id="CHEBI:78346"/>
    </reaction>
</comment>
<evidence type="ECO:0000313" key="5">
    <source>
        <dbReference type="EMBL" id="EFS97990.1"/>
    </source>
</evidence>
<keyword evidence="3" id="KW-1133">Transmembrane helix</keyword>